<feature type="transmembrane region" description="Helical" evidence="9">
    <location>
        <begin position="83"/>
        <end position="104"/>
    </location>
</feature>
<keyword evidence="4 9" id="KW-1003">Cell membrane</keyword>
<feature type="transmembrane region" description="Helical" evidence="9">
    <location>
        <begin position="246"/>
        <end position="267"/>
    </location>
</feature>
<feature type="transmembrane region" description="Helical" evidence="9">
    <location>
        <begin position="125"/>
        <end position="155"/>
    </location>
</feature>
<feature type="domain" description="ABC transmembrane type-2" evidence="10">
    <location>
        <begin position="51"/>
        <end position="273"/>
    </location>
</feature>
<evidence type="ECO:0000256" key="2">
    <source>
        <dbReference type="ARBA" id="ARBA00007783"/>
    </source>
</evidence>
<dbReference type="Pfam" id="PF01061">
    <property type="entry name" value="ABC2_membrane"/>
    <property type="match status" value="1"/>
</dbReference>
<gene>
    <name evidence="11" type="ORF">LGQ03_15495</name>
</gene>
<dbReference type="InterPro" id="IPR013525">
    <property type="entry name" value="ABC2_TM"/>
</dbReference>
<evidence type="ECO:0000313" key="11">
    <source>
        <dbReference type="EMBL" id="MCB5200643.1"/>
    </source>
</evidence>
<accession>A0ABS8BY28</accession>
<keyword evidence="5" id="KW-0997">Cell inner membrane</keyword>
<organism evidence="11 12">
    <name type="scientific">Loktanella gaetbuli</name>
    <dbReference type="NCBI Taxonomy" id="2881335"/>
    <lineage>
        <taxon>Bacteria</taxon>
        <taxon>Pseudomonadati</taxon>
        <taxon>Pseudomonadota</taxon>
        <taxon>Alphaproteobacteria</taxon>
        <taxon>Rhodobacterales</taxon>
        <taxon>Roseobacteraceae</taxon>
        <taxon>Loktanella</taxon>
    </lineage>
</organism>
<dbReference type="PANTHER" id="PTHR30413:SF8">
    <property type="entry name" value="TRANSPORT PERMEASE PROTEIN"/>
    <property type="match status" value="1"/>
</dbReference>
<evidence type="ECO:0000256" key="4">
    <source>
        <dbReference type="ARBA" id="ARBA00022475"/>
    </source>
</evidence>
<keyword evidence="6 9" id="KW-0812">Transmembrane</keyword>
<comment type="similarity">
    <text evidence="2 9">Belongs to the ABC-2 integral membrane protein family.</text>
</comment>
<dbReference type="EMBL" id="JAJATZ010000010">
    <property type="protein sequence ID" value="MCB5200643.1"/>
    <property type="molecule type" value="Genomic_DNA"/>
</dbReference>
<protein>
    <recommendedName>
        <fullName evidence="9">Transport permease protein</fullName>
    </recommendedName>
</protein>
<feature type="transmembrane region" description="Helical" evidence="9">
    <location>
        <begin position="50"/>
        <end position="71"/>
    </location>
</feature>
<evidence type="ECO:0000256" key="6">
    <source>
        <dbReference type="ARBA" id="ARBA00022692"/>
    </source>
</evidence>
<evidence type="ECO:0000256" key="9">
    <source>
        <dbReference type="RuleBase" id="RU361157"/>
    </source>
</evidence>
<evidence type="ECO:0000256" key="1">
    <source>
        <dbReference type="ARBA" id="ARBA00004429"/>
    </source>
</evidence>
<dbReference type="RefSeq" id="WP_226749123.1">
    <property type="nucleotide sequence ID" value="NZ_JAJATZ010000010.1"/>
</dbReference>
<dbReference type="InterPro" id="IPR047817">
    <property type="entry name" value="ABC2_TM_bact-type"/>
</dbReference>
<keyword evidence="8 9" id="KW-0472">Membrane</keyword>
<dbReference type="PANTHER" id="PTHR30413">
    <property type="entry name" value="INNER MEMBRANE TRANSPORT PERMEASE"/>
    <property type="match status" value="1"/>
</dbReference>
<evidence type="ECO:0000256" key="8">
    <source>
        <dbReference type="ARBA" id="ARBA00023136"/>
    </source>
</evidence>
<evidence type="ECO:0000259" key="10">
    <source>
        <dbReference type="PROSITE" id="PS51012"/>
    </source>
</evidence>
<proteinExistence type="inferred from homology"/>
<feature type="transmembrane region" description="Helical" evidence="9">
    <location>
        <begin position="194"/>
        <end position="211"/>
    </location>
</feature>
<reference evidence="11" key="1">
    <citation type="submission" date="2021-10" db="EMBL/GenBank/DDBJ databases">
        <title>Loktanella gaetbuli sp. nov., isolated from a tidal flat.</title>
        <authorList>
            <person name="Park S."/>
            <person name="Yoon J.-H."/>
        </authorList>
    </citation>
    <scope>NUCLEOTIDE SEQUENCE</scope>
    <source>
        <strain evidence="11">TSTF-M6</strain>
    </source>
</reference>
<evidence type="ECO:0000313" key="12">
    <source>
        <dbReference type="Proteomes" id="UP001138961"/>
    </source>
</evidence>
<comment type="caution">
    <text evidence="11">The sequence shown here is derived from an EMBL/GenBank/DDBJ whole genome shotgun (WGS) entry which is preliminary data.</text>
</comment>
<dbReference type="Proteomes" id="UP001138961">
    <property type="component" value="Unassembled WGS sequence"/>
</dbReference>
<keyword evidence="7 9" id="KW-1133">Transmembrane helix</keyword>
<dbReference type="PROSITE" id="PS51012">
    <property type="entry name" value="ABC_TM2"/>
    <property type="match status" value="1"/>
</dbReference>
<evidence type="ECO:0000256" key="5">
    <source>
        <dbReference type="ARBA" id="ARBA00022519"/>
    </source>
</evidence>
<evidence type="ECO:0000256" key="3">
    <source>
        <dbReference type="ARBA" id="ARBA00022448"/>
    </source>
</evidence>
<keyword evidence="12" id="KW-1185">Reference proteome</keyword>
<name>A0ABS8BY28_9RHOB</name>
<sequence>MTETSTPALRQIVLENGRTDSHYWRDIWSYRELFFVLAWRDIAVRYKQSALGAAWAVVRPVMAMIVFTFIFGRIANLPSVGDAPYPIMVYAGMLPWFLMSTILGDASQSLVGSANMISKIYYPRLITPAASSIVSLVDFVISFCVLLILMLIFWYPPSWHIVFLPIFVVYAVAVAFGPALYLASLNVRYRDFRFIVPFVVQLGLYVSPVGFSSDVVPDQWRLLYSLNPAVSVIDGFRWCILGGEAVIYWPGFMLGLGVTAGLMFLGLRAFRRTERSFADYI</sequence>
<feature type="transmembrane region" description="Helical" evidence="9">
    <location>
        <begin position="161"/>
        <end position="182"/>
    </location>
</feature>
<keyword evidence="3 9" id="KW-0813">Transport</keyword>
<evidence type="ECO:0000256" key="7">
    <source>
        <dbReference type="ARBA" id="ARBA00022989"/>
    </source>
</evidence>
<comment type="subcellular location">
    <subcellularLocation>
        <location evidence="1 9">Cell inner membrane</location>
        <topology evidence="1 9">Multi-pass membrane protein</topology>
    </subcellularLocation>
</comment>